<reference evidence="2" key="1">
    <citation type="submission" date="2017-06" db="EMBL/GenBank/DDBJ databases">
        <authorList>
            <person name="Varghese N."/>
            <person name="Submissions S."/>
        </authorList>
    </citation>
    <scope>NUCLEOTIDE SEQUENCE [LARGE SCALE GENOMIC DNA]</scope>
    <source>
        <strain evidence="2">CIP 108523</strain>
    </source>
</reference>
<keyword evidence="2" id="KW-1185">Reference proteome</keyword>
<dbReference type="EMBL" id="FZOG01000001">
    <property type="protein sequence ID" value="SNR90720.1"/>
    <property type="molecule type" value="Genomic_DNA"/>
</dbReference>
<evidence type="ECO:0008006" key="3">
    <source>
        <dbReference type="Google" id="ProtNLM"/>
    </source>
</evidence>
<dbReference type="RefSeq" id="WP_089358918.1">
    <property type="nucleotide sequence ID" value="NZ_FZOG01000001.1"/>
</dbReference>
<gene>
    <name evidence="1" type="ORF">SAMN05216255_0915</name>
</gene>
<organism evidence="1 2">
    <name type="scientific">Pseudomonas segetis</name>
    <dbReference type="NCBI Taxonomy" id="298908"/>
    <lineage>
        <taxon>Bacteria</taxon>
        <taxon>Pseudomonadati</taxon>
        <taxon>Pseudomonadota</taxon>
        <taxon>Gammaproteobacteria</taxon>
        <taxon>Pseudomonadales</taxon>
        <taxon>Pseudomonadaceae</taxon>
        <taxon>Pseudomonas</taxon>
    </lineage>
</organism>
<proteinExistence type="predicted"/>
<dbReference type="Proteomes" id="UP000242915">
    <property type="component" value="Unassembled WGS sequence"/>
</dbReference>
<accession>A0A239A579</accession>
<evidence type="ECO:0000313" key="1">
    <source>
        <dbReference type="EMBL" id="SNR90720.1"/>
    </source>
</evidence>
<evidence type="ECO:0000313" key="2">
    <source>
        <dbReference type="Proteomes" id="UP000242915"/>
    </source>
</evidence>
<sequence>MVKYIIQFSTDFHLMVALAAIPDASNNKILMLGPRTSLAIKVASYLQSEFFDIDAREPKVTIFEAFKLLVNQNKYGEVVIVSPFVYPFFAAMAAKKNGDTVKSIVRTDEGIGSYASVTHYYTALRLEGQLSVLGALKRALAKKSAMWVTKSFRICKEMYLFKSDLTIDQTISERLRFILENLGLSKQLDNCVVYVSQPYVVSSFESGQCYADFIKLIAGHCGEGLRFIIKKHPRDDFDYESYGFDVACGMPLETYSLNNSVVFGFSSTALLMAKFFSNCRDAYFIKMDGFGPFYNNMSAMNRNLFDNYLKCIDSKI</sequence>
<protein>
    <recommendedName>
        <fullName evidence="3">CDP-Glycerol:Poly(Glycerophosphate) glycerophosphotransferase</fullName>
    </recommendedName>
</protein>
<dbReference type="AlphaFoldDB" id="A0A239A579"/>
<name>A0A239A579_9PSED</name>